<evidence type="ECO:0000313" key="2">
    <source>
        <dbReference type="EMBL" id="ASJ79005.1"/>
    </source>
</evidence>
<dbReference type="GeneID" id="40104372"/>
<keyword evidence="3" id="KW-1185">Reference proteome</keyword>
<dbReference type="EMBL" id="MF197383">
    <property type="protein sequence ID" value="ASJ79005.1"/>
    <property type="molecule type" value="Genomic_DNA"/>
</dbReference>
<sequence>MKTGANQLLAERKCPFCERLARTGVCQQCNVYLPWPDGQLRALEALSLRLAPAAKDVVVQTTTQSVYMTIDQAEVLANQLLSLLTIARETDFRPETPYGGAGPLPQFLSPSEEVYRGEAQESVL</sequence>
<dbReference type="KEGG" id="vg:40104372"/>
<feature type="compositionally biased region" description="Basic and acidic residues" evidence="1">
    <location>
        <begin position="113"/>
        <end position="124"/>
    </location>
</feature>
<protein>
    <submittedName>
        <fullName evidence="2">Uncharacterized protein</fullName>
    </submittedName>
</protein>
<evidence type="ECO:0000256" key="1">
    <source>
        <dbReference type="SAM" id="MobiDB-lite"/>
    </source>
</evidence>
<gene>
    <name evidence="2" type="primary">46</name>
    <name evidence="2" type="ORF">PBI_POUSHOU_46</name>
</gene>
<organism evidence="2 3">
    <name type="scientific">Corynebacterium phage Poushou</name>
    <dbReference type="NCBI Taxonomy" id="2015851"/>
    <lineage>
        <taxon>Viruses</taxon>
        <taxon>Duplodnaviria</taxon>
        <taxon>Heunggongvirae</taxon>
        <taxon>Uroviricota</taxon>
        <taxon>Caudoviricetes</taxon>
        <taxon>Poushouvirus</taxon>
        <taxon>Poushouvirus Poushou</taxon>
    </lineage>
</organism>
<reference evidence="2" key="1">
    <citation type="submission" date="2017-06" db="EMBL/GenBank/DDBJ databases">
        <authorList>
            <person name="Guerrero Bustamante C.A."/>
            <person name="Bowman C.A."/>
            <person name="Russell D.A."/>
            <person name="Pope W.A."/>
            <person name="Jacobs-Sera D."/>
            <person name="Hatfull G.F."/>
        </authorList>
    </citation>
    <scope>NUCLEOTIDE SEQUENCE [LARGE SCALE GENOMIC DNA]</scope>
</reference>
<evidence type="ECO:0000313" key="3">
    <source>
        <dbReference type="Proteomes" id="UP000226097"/>
    </source>
</evidence>
<accession>A0A220NQS6</accession>
<proteinExistence type="predicted"/>
<name>A0A220NQS6_9CAUD</name>
<dbReference type="RefSeq" id="YP_009626558.1">
    <property type="nucleotide sequence ID" value="NC_042139.2"/>
</dbReference>
<feature type="region of interest" description="Disordered" evidence="1">
    <location>
        <begin position="94"/>
        <end position="124"/>
    </location>
</feature>
<dbReference type="Proteomes" id="UP000226097">
    <property type="component" value="Segment"/>
</dbReference>